<dbReference type="SUPFAM" id="SSF54001">
    <property type="entry name" value="Cysteine proteinases"/>
    <property type="match status" value="1"/>
</dbReference>
<dbReference type="InterPro" id="IPR038765">
    <property type="entry name" value="Papain-like_cys_pep_sf"/>
</dbReference>
<dbReference type="KEGG" id="dpb:BABL1_gene_317"/>
<dbReference type="HOGENOM" id="CLU_663394_0_0_7"/>
<gene>
    <name evidence="2" type="ORF">BABL1_gene_317</name>
</gene>
<dbReference type="eggNOG" id="ENOG50342GR">
    <property type="taxonomic scope" value="Bacteria"/>
</dbReference>
<evidence type="ECO:0000313" key="3">
    <source>
        <dbReference type="Proteomes" id="UP000018769"/>
    </source>
</evidence>
<evidence type="ECO:0000256" key="1">
    <source>
        <dbReference type="SAM" id="Phobius"/>
    </source>
</evidence>
<dbReference type="AlphaFoldDB" id="V6DGH0"/>
<dbReference type="STRING" id="673862.BABL1_gene_317"/>
<dbReference type="EMBL" id="HG793133">
    <property type="protein sequence ID" value="CDK30697.1"/>
    <property type="molecule type" value="Genomic_DNA"/>
</dbReference>
<keyword evidence="3" id="KW-1185">Reference proteome</keyword>
<proteinExistence type="predicted"/>
<keyword evidence="1" id="KW-0472">Membrane</keyword>
<name>V6DGH0_9BACT</name>
<reference evidence="2 3" key="1">
    <citation type="journal article" date="2015" name="Biol. Direct">
        <title>Babela massiliensis, a representative of a widespread bacterial phylum with unusual adaptations to parasitism in amoebae.</title>
        <authorList>
            <person name="Pagnier I."/>
            <person name="Yutin N."/>
            <person name="Croce O."/>
            <person name="Makarova K.S."/>
            <person name="Wolf Y.I."/>
            <person name="Benamar S."/>
            <person name="Raoult D."/>
            <person name="Koonin E.V."/>
            <person name="La Scola B."/>
        </authorList>
    </citation>
    <scope>NUCLEOTIDE SEQUENCE [LARGE SCALE GENOMIC DNA]</scope>
    <source>
        <strain evidence="3">BABL1</strain>
    </source>
</reference>
<dbReference type="OrthoDB" id="9813368at2"/>
<sequence length="414" mass="48731">MQYRIFLYFVIFIKLFLFSLIAYYNAQNSKAVIVVPVVDAVNQSLIKENKVNPVSINKNVIDLYNSIEYAPERGRNACLRTHQLLFNEVVIVRKEFKSEVQCELNSLFYYDEKDVLRQDFWIPKSALKYFKDINEIDIKAIPLPYRLENTVVYKKNILTLIFPWHDLLTKKTYSAGTRFIRNLDYDTNNYYSIFLLDSDLGKVISYVDKSLAIVEYPNDYETSIYLFMDILKRFLNKDNLIIPYLWGGCSYIDRLDESNFRLKTINQFGQLVKAWTREIDKRPLTGFECSSLILRVAQMVGMPYFCKNTATLSKTLRPLIKGEYIEKGDLIWYEGHVLIVSDVDKNLLIESVGYPLGYGKLHEINISKVFKDIQDYKELLNLYLTKGKLQRIDKIGKIYRYIDNFLILKLKSIW</sequence>
<keyword evidence="1" id="KW-1133">Transmembrane helix</keyword>
<protein>
    <submittedName>
        <fullName evidence="2">Uncharacterized protein</fullName>
    </submittedName>
</protein>
<evidence type="ECO:0000313" key="2">
    <source>
        <dbReference type="EMBL" id="CDK30697.1"/>
    </source>
</evidence>
<dbReference type="Gene3D" id="3.90.1720.10">
    <property type="entry name" value="endopeptidase domain like (from Nostoc punctiforme)"/>
    <property type="match status" value="1"/>
</dbReference>
<dbReference type="RefSeq" id="WP_023792246.1">
    <property type="nucleotide sequence ID" value="NC_023003.1"/>
</dbReference>
<dbReference type="Proteomes" id="UP000018769">
    <property type="component" value="Chromosome I"/>
</dbReference>
<accession>V6DGH0</accession>
<feature type="transmembrane region" description="Helical" evidence="1">
    <location>
        <begin position="5"/>
        <end position="24"/>
    </location>
</feature>
<keyword evidence="1" id="KW-0812">Transmembrane</keyword>
<organism evidence="2 3">
    <name type="scientific">Candidatus Babela massiliensis</name>
    <dbReference type="NCBI Taxonomy" id="673862"/>
    <lineage>
        <taxon>Bacteria</taxon>
        <taxon>Candidatus Babelota</taxon>
        <taxon>Candidatus Babeliae</taxon>
        <taxon>Candidatus Babeliales</taxon>
        <taxon>Candidatus Babeliaceae</taxon>
        <taxon>Candidatus Babela</taxon>
    </lineage>
</organism>